<evidence type="ECO:0000313" key="1">
    <source>
        <dbReference type="EMBL" id="UXA67714.1"/>
    </source>
</evidence>
<proteinExistence type="predicted"/>
<dbReference type="EMBL" id="CP096142">
    <property type="protein sequence ID" value="UXA67714.1"/>
    <property type="molecule type" value="Genomic_DNA"/>
</dbReference>
<accession>A0A9Q9J3R2</accession>
<reference evidence="1" key="1">
    <citation type="submission" date="2022-04" db="EMBL/GenBank/DDBJ databases">
        <title>Xanthomonas prunicola pv. tritici, a pathogen causing a previously unreported foliar disease of wheat.</title>
        <authorList>
            <person name="Clavijo F."/>
            <person name="Curland R.D."/>
            <person name="Dill-Macky R."/>
            <person name="Pereyra S."/>
            <person name="Roman-Reyna V."/>
            <person name="Siri M.I."/>
        </authorList>
    </citation>
    <scope>NUCLEOTIDE SEQUENCE</scope>
    <source>
        <strain evidence="1">CIX249</strain>
    </source>
</reference>
<evidence type="ECO:0000313" key="2">
    <source>
        <dbReference type="Proteomes" id="UP001058381"/>
    </source>
</evidence>
<gene>
    <name evidence="1" type="ORF">M0D43_00075</name>
</gene>
<dbReference type="AlphaFoldDB" id="A0A9Q9J3R2"/>
<sequence>MRGNSHPSLENCAWMKARCCAAFQVFSLSGRFWIPRWTPNIPSRAGFTTTSSSRRVVLPRVGTIVGALRNAEIGDGHVHPARPVFARKDQFTGVRTNAFGHHDACVTFLTATGKGHLHAAIALLYADDGVVEAEIRPLF</sequence>
<protein>
    <submittedName>
        <fullName evidence="1">Uncharacterized protein</fullName>
    </submittedName>
</protein>
<name>A0A9Q9J3R2_9XANT</name>
<dbReference type="Proteomes" id="UP001058381">
    <property type="component" value="Chromosome"/>
</dbReference>
<organism evidence="1 2">
    <name type="scientific">Xanthomonas prunicola</name>
    <dbReference type="NCBI Taxonomy" id="2053930"/>
    <lineage>
        <taxon>Bacteria</taxon>
        <taxon>Pseudomonadati</taxon>
        <taxon>Pseudomonadota</taxon>
        <taxon>Gammaproteobacteria</taxon>
        <taxon>Lysobacterales</taxon>
        <taxon>Lysobacteraceae</taxon>
        <taxon>Xanthomonas</taxon>
    </lineage>
</organism>